<feature type="region of interest" description="Disordered" evidence="1">
    <location>
        <begin position="1"/>
        <end position="21"/>
    </location>
</feature>
<evidence type="ECO:0000313" key="2">
    <source>
        <dbReference type="EMBL" id="ERH24743.1"/>
    </source>
</evidence>
<dbReference type="HOGENOM" id="CLU_175283_0_0_11"/>
<feature type="region of interest" description="Disordered" evidence="1">
    <location>
        <begin position="75"/>
        <end position="107"/>
    </location>
</feature>
<evidence type="ECO:0000256" key="1">
    <source>
        <dbReference type="SAM" id="MobiDB-lite"/>
    </source>
</evidence>
<keyword evidence="3" id="KW-1185">Reference proteome</keyword>
<reference evidence="2 3" key="1">
    <citation type="submission" date="2013-08" db="EMBL/GenBank/DDBJ databases">
        <authorList>
            <person name="Weinstock G."/>
            <person name="Sodergren E."/>
            <person name="Wylie T."/>
            <person name="Fulton L."/>
            <person name="Fulton R."/>
            <person name="Fronick C."/>
            <person name="O'Laughlin M."/>
            <person name="Godfrey J."/>
            <person name="Miner T."/>
            <person name="Herter B."/>
            <person name="Appelbaum E."/>
            <person name="Cordes M."/>
            <person name="Lek S."/>
            <person name="Wollam A."/>
            <person name="Pepin K.H."/>
            <person name="Palsikar V.B."/>
            <person name="Mitreva M."/>
            <person name="Wilson R.K."/>
        </authorList>
    </citation>
    <scope>NUCLEOTIDE SEQUENCE [LARGE SCALE GENOMIC DNA]</scope>
    <source>
        <strain evidence="2 3">F0542</strain>
    </source>
</reference>
<comment type="caution">
    <text evidence="2">The sequence shown here is derived from an EMBL/GenBank/DDBJ whole genome shotgun (WGS) entry which is preliminary data.</text>
</comment>
<accession>U1RYK5</accession>
<feature type="compositionally biased region" description="Polar residues" evidence="1">
    <location>
        <begin position="1"/>
        <end position="12"/>
    </location>
</feature>
<gene>
    <name evidence="2" type="ORF">HMPREF1979_01076</name>
</gene>
<evidence type="ECO:0000313" key="3">
    <source>
        <dbReference type="Proteomes" id="UP000016536"/>
    </source>
</evidence>
<dbReference type="EMBL" id="AWSE01000051">
    <property type="protein sequence ID" value="ERH24743.1"/>
    <property type="molecule type" value="Genomic_DNA"/>
</dbReference>
<proteinExistence type="predicted"/>
<dbReference type="PATRIC" id="fig|1321818.3.peg.911"/>
<protein>
    <submittedName>
        <fullName evidence="2">Uncharacterized protein</fullName>
    </submittedName>
</protein>
<dbReference type="AlphaFoldDB" id="U1RYK5"/>
<sequence>MSAHQPSKSETTPPAGPTSADYVVGEATLTIQSDNHEREILVEAARVLTLGGRYAMRQSFRLQSEALHGIGTVARKPYSPAENARAVHEPDAAEDAGGASDREAPAS</sequence>
<dbReference type="RefSeq" id="WP_021610437.1">
    <property type="nucleotide sequence ID" value="NZ_KE952095.1"/>
</dbReference>
<name>U1RYK5_9ACTO</name>
<organism evidence="2 3">
    <name type="scientific">Actinomyces johnsonii F0542</name>
    <dbReference type="NCBI Taxonomy" id="1321818"/>
    <lineage>
        <taxon>Bacteria</taxon>
        <taxon>Bacillati</taxon>
        <taxon>Actinomycetota</taxon>
        <taxon>Actinomycetes</taxon>
        <taxon>Actinomycetales</taxon>
        <taxon>Actinomycetaceae</taxon>
        <taxon>Actinomyces</taxon>
    </lineage>
</organism>
<dbReference type="Proteomes" id="UP000016536">
    <property type="component" value="Unassembled WGS sequence"/>
</dbReference>